<dbReference type="InterPro" id="IPR002994">
    <property type="entry name" value="Surf1/Shy1"/>
</dbReference>
<sequence>MKTTIKKFLSALLVLLIAGSFFGLGLWQLQRAQDMQDYEKEPADAAIYPLLEKTRADGIVPPESIGKLVTTSGHYIATFKAPNQKDGSGAIADWEVGLLQNDVDSAILVVRGLWSERLSSPEIVMATSVEVTGTLMPHQNDDRAANTAQQLSRLDSSLLVSSTDAQLFDGFILATAESSRSGAVDRARISPPTLTSGVPGFYWQHISYVVVWWFMALLVLWLPFYRPNEPRRETKV</sequence>
<feature type="transmembrane region" description="Helical" evidence="1">
    <location>
        <begin position="201"/>
        <end position="225"/>
    </location>
</feature>
<keyword evidence="1" id="KW-1133">Transmembrane helix</keyword>
<evidence type="ECO:0000256" key="1">
    <source>
        <dbReference type="SAM" id="Phobius"/>
    </source>
</evidence>
<protein>
    <submittedName>
        <fullName evidence="2">Unannotated protein</fullName>
    </submittedName>
</protein>
<gene>
    <name evidence="2" type="ORF">UFOPK2978_00667</name>
</gene>
<evidence type="ECO:0000313" key="2">
    <source>
        <dbReference type="EMBL" id="CAB4792107.1"/>
    </source>
</evidence>
<proteinExistence type="predicted"/>
<name>A0A6J6XDI9_9ZZZZ</name>
<keyword evidence="1" id="KW-0472">Membrane</keyword>
<accession>A0A6J6XDI9</accession>
<reference evidence="2" key="1">
    <citation type="submission" date="2020-05" db="EMBL/GenBank/DDBJ databases">
        <authorList>
            <person name="Chiriac C."/>
            <person name="Salcher M."/>
            <person name="Ghai R."/>
            <person name="Kavagutti S V."/>
        </authorList>
    </citation>
    <scope>NUCLEOTIDE SEQUENCE</scope>
</reference>
<dbReference type="GO" id="GO:0016020">
    <property type="term" value="C:membrane"/>
    <property type="evidence" value="ECO:0007669"/>
    <property type="project" value="InterPro"/>
</dbReference>
<keyword evidence="1" id="KW-0812">Transmembrane</keyword>
<organism evidence="2">
    <name type="scientific">freshwater metagenome</name>
    <dbReference type="NCBI Taxonomy" id="449393"/>
    <lineage>
        <taxon>unclassified sequences</taxon>
        <taxon>metagenomes</taxon>
        <taxon>ecological metagenomes</taxon>
    </lineage>
</organism>
<dbReference type="Pfam" id="PF02104">
    <property type="entry name" value="SURF1"/>
    <property type="match status" value="1"/>
</dbReference>
<dbReference type="EMBL" id="CAFAAF010000100">
    <property type="protein sequence ID" value="CAB4792107.1"/>
    <property type="molecule type" value="Genomic_DNA"/>
</dbReference>
<dbReference type="AlphaFoldDB" id="A0A6J6XDI9"/>